<protein>
    <submittedName>
        <fullName evidence="1">Uncharacterized protein</fullName>
    </submittedName>
</protein>
<keyword evidence="2" id="KW-1185">Reference proteome</keyword>
<evidence type="ECO:0000313" key="2">
    <source>
        <dbReference type="Proteomes" id="UP000626697"/>
    </source>
</evidence>
<reference evidence="1 2" key="1">
    <citation type="submission" date="2020-08" db="EMBL/GenBank/DDBJ databases">
        <title>Genomic Encyclopedia of Type Strains, Phase IV (KMG-IV): sequencing the most valuable type-strain genomes for metagenomic binning, comparative biology and taxonomic classification.</title>
        <authorList>
            <person name="Goeker M."/>
        </authorList>
    </citation>
    <scope>NUCLEOTIDE SEQUENCE [LARGE SCALE GENOMIC DNA]</scope>
    <source>
        <strain evidence="1 2">DSM 105481</strain>
    </source>
</reference>
<comment type="caution">
    <text evidence="1">The sequence shown here is derived from an EMBL/GenBank/DDBJ whole genome shotgun (WGS) entry which is preliminary data.</text>
</comment>
<dbReference type="Proteomes" id="UP000626697">
    <property type="component" value="Unassembled WGS sequence"/>
</dbReference>
<name>A0ABR6CPF6_9BACI</name>
<dbReference type="RefSeq" id="WP_281384495.1">
    <property type="nucleotide sequence ID" value="NZ_JACJHX010000005.1"/>
</dbReference>
<evidence type="ECO:0000313" key="1">
    <source>
        <dbReference type="EMBL" id="MBA9026924.1"/>
    </source>
</evidence>
<organism evidence="1 2">
    <name type="scientific">Peribacillus huizhouensis</name>
    <dbReference type="NCBI Taxonomy" id="1501239"/>
    <lineage>
        <taxon>Bacteria</taxon>
        <taxon>Bacillati</taxon>
        <taxon>Bacillota</taxon>
        <taxon>Bacilli</taxon>
        <taxon>Bacillales</taxon>
        <taxon>Bacillaceae</taxon>
        <taxon>Peribacillus</taxon>
    </lineage>
</organism>
<dbReference type="EMBL" id="JACJHX010000005">
    <property type="protein sequence ID" value="MBA9026924.1"/>
    <property type="molecule type" value="Genomic_DNA"/>
</dbReference>
<sequence>METKWIPSGLKVVSGTVLELVLRIISVTVAVFDCCTAAISLL</sequence>
<accession>A0ABR6CPF6</accession>
<proteinExistence type="predicted"/>
<gene>
    <name evidence="1" type="ORF">HNP81_002209</name>
</gene>